<protein>
    <submittedName>
        <fullName evidence="5">Extracellular solute-binding protein</fullName>
    </submittedName>
</protein>
<dbReference type="RefSeq" id="WP_265264595.1">
    <property type="nucleotide sequence ID" value="NZ_JAIHOM010000046.1"/>
</dbReference>
<sequence>MITRRGFLRHSVAFSAGAALAPMLTGCGVDDALTLRIQLLNRSLPLRLIGQFRNGLPTGNRLAVVPEAQLEQIFDLLKTWQTIAQGEKVNQPWWNRIPLVGKPLPTQANLVSLGDAWLQSAIEQEYIQPLGEVEQWQGWENLPSPWQNVVRRDREGNYDGQGEIWGAPYRWGNTLIAYHQDALRSLQWTPQDWGDLWHPDLRDRLTVINQPREIIGLTLKKLGYSYNTPDLNAVPELLPELKKLAQQIKFYSSTHYLQPLVIKDAWVAVGWSSDILPLMQQYPQIKAVVPASGTARWVDLWVKPQGSNKPALDPLLQQWVEFYWQTQAAQNITLNTSGTSPILLTGDRTTLPPDLQNNPLRLPPLEVIENSEFLLPLPDSTTQQYEEFWRAMRTSDLNRTAPSS</sequence>
<evidence type="ECO:0000313" key="5">
    <source>
        <dbReference type="EMBL" id="MCW6036789.1"/>
    </source>
</evidence>
<keyword evidence="6" id="KW-1185">Reference proteome</keyword>
<dbReference type="Gene3D" id="3.40.190.10">
    <property type="entry name" value="Periplasmic binding protein-like II"/>
    <property type="match status" value="2"/>
</dbReference>
<keyword evidence="4" id="KW-0574">Periplasm</keyword>
<evidence type="ECO:0000256" key="3">
    <source>
        <dbReference type="ARBA" id="ARBA00022729"/>
    </source>
</evidence>
<accession>A0ABT3L6T8</accession>
<keyword evidence="2" id="KW-0813">Transport</keyword>
<dbReference type="Pfam" id="PF13343">
    <property type="entry name" value="SBP_bac_6"/>
    <property type="match status" value="1"/>
</dbReference>
<dbReference type="PROSITE" id="PS51257">
    <property type="entry name" value="PROKAR_LIPOPROTEIN"/>
    <property type="match status" value="1"/>
</dbReference>
<evidence type="ECO:0000256" key="4">
    <source>
        <dbReference type="ARBA" id="ARBA00022764"/>
    </source>
</evidence>
<dbReference type="PROSITE" id="PS51318">
    <property type="entry name" value="TAT"/>
    <property type="match status" value="1"/>
</dbReference>
<comment type="subcellular location">
    <subcellularLocation>
        <location evidence="1">Periplasm</location>
    </subcellularLocation>
</comment>
<dbReference type="EMBL" id="JAIHOM010000046">
    <property type="protein sequence ID" value="MCW6036789.1"/>
    <property type="molecule type" value="Genomic_DNA"/>
</dbReference>
<reference evidence="5 6" key="1">
    <citation type="submission" date="2021-08" db="EMBL/GenBank/DDBJ databases">
        <title>Draft genome sequence of Spirulina subsalsa with high tolerance to salinity and hype-accumulation of phycocyanin.</title>
        <authorList>
            <person name="Pei H."/>
            <person name="Jiang L."/>
        </authorList>
    </citation>
    <scope>NUCLEOTIDE SEQUENCE [LARGE SCALE GENOMIC DNA]</scope>
    <source>
        <strain evidence="5 6">FACHB-351</strain>
    </source>
</reference>
<dbReference type="InterPro" id="IPR006311">
    <property type="entry name" value="TAT_signal"/>
</dbReference>
<evidence type="ECO:0000313" key="6">
    <source>
        <dbReference type="Proteomes" id="UP001526426"/>
    </source>
</evidence>
<proteinExistence type="predicted"/>
<dbReference type="SUPFAM" id="SSF53850">
    <property type="entry name" value="Periplasmic binding protein-like II"/>
    <property type="match status" value="1"/>
</dbReference>
<dbReference type="InterPro" id="IPR001188">
    <property type="entry name" value="Sperm_putr-bd"/>
</dbReference>
<name>A0ABT3L6T8_9CYAN</name>
<gene>
    <name evidence="5" type="ORF">K4A83_11015</name>
</gene>
<organism evidence="5 6">
    <name type="scientific">Spirulina subsalsa FACHB-351</name>
    <dbReference type="NCBI Taxonomy" id="234711"/>
    <lineage>
        <taxon>Bacteria</taxon>
        <taxon>Bacillati</taxon>
        <taxon>Cyanobacteriota</taxon>
        <taxon>Cyanophyceae</taxon>
        <taxon>Spirulinales</taxon>
        <taxon>Spirulinaceae</taxon>
        <taxon>Spirulina</taxon>
    </lineage>
</organism>
<dbReference type="Proteomes" id="UP001526426">
    <property type="component" value="Unassembled WGS sequence"/>
</dbReference>
<evidence type="ECO:0000256" key="1">
    <source>
        <dbReference type="ARBA" id="ARBA00004418"/>
    </source>
</evidence>
<dbReference type="PANTHER" id="PTHR30222">
    <property type="entry name" value="SPERMIDINE/PUTRESCINE-BINDING PERIPLASMIC PROTEIN"/>
    <property type="match status" value="1"/>
</dbReference>
<dbReference type="PRINTS" id="PR00909">
    <property type="entry name" value="SPERMDNBNDNG"/>
</dbReference>
<dbReference type="PANTHER" id="PTHR30222:SF17">
    <property type="entry name" value="SPERMIDINE_PUTRESCINE-BINDING PERIPLASMIC PROTEIN"/>
    <property type="match status" value="1"/>
</dbReference>
<keyword evidence="3" id="KW-0732">Signal</keyword>
<evidence type="ECO:0000256" key="2">
    <source>
        <dbReference type="ARBA" id="ARBA00022448"/>
    </source>
</evidence>
<comment type="caution">
    <text evidence="5">The sequence shown here is derived from an EMBL/GenBank/DDBJ whole genome shotgun (WGS) entry which is preliminary data.</text>
</comment>